<organism evidence="1 2">
    <name type="scientific">Phytophthora lilii</name>
    <dbReference type="NCBI Taxonomy" id="2077276"/>
    <lineage>
        <taxon>Eukaryota</taxon>
        <taxon>Sar</taxon>
        <taxon>Stramenopiles</taxon>
        <taxon>Oomycota</taxon>
        <taxon>Peronosporomycetes</taxon>
        <taxon>Peronosporales</taxon>
        <taxon>Peronosporaceae</taxon>
        <taxon>Phytophthora</taxon>
    </lineage>
</organism>
<reference evidence="1" key="1">
    <citation type="submission" date="2023-04" db="EMBL/GenBank/DDBJ databases">
        <title>Phytophthora lilii NBRC 32176.</title>
        <authorList>
            <person name="Ichikawa N."/>
            <person name="Sato H."/>
            <person name="Tonouchi N."/>
        </authorList>
    </citation>
    <scope>NUCLEOTIDE SEQUENCE</scope>
    <source>
        <strain evidence="1">NBRC 32176</strain>
    </source>
</reference>
<dbReference type="Proteomes" id="UP001165083">
    <property type="component" value="Unassembled WGS sequence"/>
</dbReference>
<evidence type="ECO:0000313" key="1">
    <source>
        <dbReference type="EMBL" id="GMF16725.1"/>
    </source>
</evidence>
<dbReference type="AlphaFoldDB" id="A0A9W6TNL1"/>
<proteinExistence type="predicted"/>
<keyword evidence="2" id="KW-1185">Reference proteome</keyword>
<gene>
    <name evidence="1" type="ORF">Plil01_000601000</name>
</gene>
<name>A0A9W6TNL1_9STRA</name>
<sequence length="130" mass="14146">MERLQPSQTLRSHRLKLRLTDQVKVGDVSHGVDQEPENSDRQSKGRVYYLTSGGDAVTDSDPHAQTQDAQIPEYAAEADIESGPAMTAETTETVTTDALTSMAHMDSSSVMNDAIFREVGLEAEARIPAI</sequence>
<comment type="caution">
    <text evidence="1">The sequence shown here is derived from an EMBL/GenBank/DDBJ whole genome shotgun (WGS) entry which is preliminary data.</text>
</comment>
<dbReference type="EMBL" id="BSXW01000261">
    <property type="protein sequence ID" value="GMF16725.1"/>
    <property type="molecule type" value="Genomic_DNA"/>
</dbReference>
<accession>A0A9W6TNL1</accession>
<protein>
    <submittedName>
        <fullName evidence="1">Unnamed protein product</fullName>
    </submittedName>
</protein>
<evidence type="ECO:0000313" key="2">
    <source>
        <dbReference type="Proteomes" id="UP001165083"/>
    </source>
</evidence>